<accession>A0A8X8KBX0</accession>
<dbReference type="RefSeq" id="WP_234622437.1">
    <property type="nucleotide sequence ID" value="NZ_JAHWXT010000001.1"/>
</dbReference>
<gene>
    <name evidence="2" type="ORF">KW868_00590</name>
</gene>
<protein>
    <submittedName>
        <fullName evidence="2">PRA1 family protein</fullName>
    </submittedName>
</protein>
<organism evidence="2 3">
    <name type="scientific">Acinetobacter guillouiae</name>
    <name type="common">Acinetobacter genomosp. 11</name>
    <dbReference type="NCBI Taxonomy" id="106649"/>
    <lineage>
        <taxon>Bacteria</taxon>
        <taxon>Pseudomonadati</taxon>
        <taxon>Pseudomonadota</taxon>
        <taxon>Gammaproteobacteria</taxon>
        <taxon>Moraxellales</taxon>
        <taxon>Moraxellaceae</taxon>
        <taxon>Acinetobacter</taxon>
    </lineage>
</organism>
<comment type="caution">
    <text evidence="2">The sequence shown here is derived from an EMBL/GenBank/DDBJ whole genome shotgun (WGS) entry which is preliminary data.</text>
</comment>
<sequence length="340" mass="39414">MNDLLTKIQNAFSQQHANNGKTQHNIHAINQLLSSNQDFEQIIASLKNWQDDPSLSIQNYTFWLFIAIAIGLFVLTIFTHPILLLVVGASVAFAFYKRTSTKALNQLVEDAHQKNLEAKYQIRFYPNAFDENIESPYNFPLFGLGDHENTIAHCIYGAWQVNGINYPYMLFNYHYVDEVETRDSEGKKKTEYRHYDLWGIILENFPAQGISISSKQNRACRLGVKWSSGDIRFDNQYQLSGTNEMQLAKFFTPNHVLMLDQAMAYFKGDFYVQDQRHSLCWLFKTDITKAQMQVDKVQTVYDLAAQLESMNMPDYEQLKDSLITILQEVQPHYATNKVEK</sequence>
<name>A0A8X8KBX0_ACIGI</name>
<dbReference type="Proteomes" id="UP000887320">
    <property type="component" value="Unassembled WGS sequence"/>
</dbReference>
<reference evidence="2" key="1">
    <citation type="submission" date="2021-07" db="EMBL/GenBank/DDBJ databases">
        <authorList>
            <person name="Fernandez M."/>
            <person name="Pereira P."/>
            <person name="Torres Tejerizo G.A."/>
            <person name="Gonzalez P."/>
            <person name="Agostini E."/>
        </authorList>
    </citation>
    <scope>NUCLEOTIDE SEQUENCE</scope>
    <source>
        <strain evidence="2">SFC 500-1A</strain>
    </source>
</reference>
<keyword evidence="1" id="KW-1133">Transmembrane helix</keyword>
<keyword evidence="1" id="KW-0812">Transmembrane</keyword>
<proteinExistence type="predicted"/>
<dbReference type="AlphaFoldDB" id="A0A8X8KBX0"/>
<evidence type="ECO:0000313" key="3">
    <source>
        <dbReference type="Proteomes" id="UP000887320"/>
    </source>
</evidence>
<feature type="transmembrane region" description="Helical" evidence="1">
    <location>
        <begin position="62"/>
        <end position="95"/>
    </location>
</feature>
<dbReference type="EMBL" id="JAHWXT010000001">
    <property type="protein sequence ID" value="MCF0262974.1"/>
    <property type="molecule type" value="Genomic_DNA"/>
</dbReference>
<evidence type="ECO:0000256" key="1">
    <source>
        <dbReference type="SAM" id="Phobius"/>
    </source>
</evidence>
<evidence type="ECO:0000313" key="2">
    <source>
        <dbReference type="EMBL" id="MCF0262974.1"/>
    </source>
</evidence>
<keyword evidence="1" id="KW-0472">Membrane</keyword>